<dbReference type="InterPro" id="IPR024968">
    <property type="entry name" value="SlpA_C_lactobacillus"/>
</dbReference>
<feature type="domain" description="S-layer protein C-terminal" evidence="1">
    <location>
        <begin position="43"/>
        <end position="96"/>
    </location>
</feature>
<evidence type="ECO:0000313" key="4">
    <source>
        <dbReference type="Proteomes" id="UP000009326"/>
    </source>
</evidence>
<evidence type="ECO:0000313" key="5">
    <source>
        <dbReference type="Proteomes" id="UP000051521"/>
    </source>
</evidence>
<reference evidence="2 4" key="1">
    <citation type="submission" date="2012-06" db="EMBL/GenBank/DDBJ databases">
        <title>Draft genome sequence of Lactobacillus gigeriorum CRBIP 24.85T, isolated from chicken crop.</title>
        <authorList>
            <person name="Cousin S."/>
            <person name="Ma L."/>
            <person name="Creno S."/>
            <person name="Clermont D."/>
            <person name="Loux V."/>
            <person name="Bizet C."/>
            <person name="Bouchier C."/>
        </authorList>
    </citation>
    <scope>NUCLEOTIDE SEQUENCE [LARGE SCALE GENOMIC DNA]</scope>
    <source>
        <strain evidence="4">CRBIP 24.85T</strain>
        <strain evidence="2">Type strain: CRBIP 24.85</strain>
    </source>
</reference>
<evidence type="ECO:0000259" key="1">
    <source>
        <dbReference type="Pfam" id="PF03217"/>
    </source>
</evidence>
<comment type="caution">
    <text evidence="2">The sequence shown here is derived from an EMBL/GenBank/DDBJ whole genome shotgun (WGS) entry which is preliminary data.</text>
</comment>
<name>I7KQ44_9LACO</name>
<sequence length="162" mass="18573">MVTITYKMILVEEPDLTDNTVASQDATSNTNTSSQGSSQNQVVEGMVMHLAIGYDKLGNKTAVRYRSYTPIKYLPTVVKINGRDFYKLADKDEYVLTTNITGRDRVLTHNAYIYNYKGQRIGTKTFKKGKNLKTYGRHFVLRDGKKYYRVGKGQYIKMANFR</sequence>
<dbReference type="EMBL" id="CAKC01000090">
    <property type="protein sequence ID" value="CCI87729.1"/>
    <property type="molecule type" value="Genomic_DNA"/>
</dbReference>
<dbReference type="AlphaFoldDB" id="I7KQ44"/>
<organism evidence="2 4">
    <name type="scientific">Lactobacillus gigeriorum DSM 23908 = CRBIP 24.85</name>
    <dbReference type="NCBI Taxonomy" id="1423751"/>
    <lineage>
        <taxon>Bacteria</taxon>
        <taxon>Bacillati</taxon>
        <taxon>Bacillota</taxon>
        <taxon>Bacilli</taxon>
        <taxon>Lactobacillales</taxon>
        <taxon>Lactobacillaceae</taxon>
        <taxon>Lactobacillus</taxon>
    </lineage>
</organism>
<evidence type="ECO:0000313" key="3">
    <source>
        <dbReference type="EMBL" id="KRN09179.1"/>
    </source>
</evidence>
<reference evidence="3 5" key="2">
    <citation type="journal article" date="2015" name="Genome Announc.">
        <title>Expanding the biotechnology potential of lactobacilli through comparative genomics of 213 strains and associated genera.</title>
        <authorList>
            <person name="Sun Z."/>
            <person name="Harris H.M."/>
            <person name="McCann A."/>
            <person name="Guo C."/>
            <person name="Argimon S."/>
            <person name="Zhang W."/>
            <person name="Yang X."/>
            <person name="Jeffery I.B."/>
            <person name="Cooney J.C."/>
            <person name="Kagawa T.F."/>
            <person name="Liu W."/>
            <person name="Song Y."/>
            <person name="Salvetti E."/>
            <person name="Wrobel A."/>
            <person name="Rasinkangas P."/>
            <person name="Parkhill J."/>
            <person name="Rea M.C."/>
            <person name="O'Sullivan O."/>
            <person name="Ritari J."/>
            <person name="Douillard F.P."/>
            <person name="Paul Ross R."/>
            <person name="Yang R."/>
            <person name="Briner A.E."/>
            <person name="Felis G.E."/>
            <person name="de Vos W.M."/>
            <person name="Barrangou R."/>
            <person name="Klaenhammer T.R."/>
            <person name="Caufield P.W."/>
            <person name="Cui Y."/>
            <person name="Zhang H."/>
            <person name="O'Toole P.W."/>
        </authorList>
    </citation>
    <scope>NUCLEOTIDE SEQUENCE [LARGE SCALE GENOMIC DNA]</scope>
    <source>
        <strain evidence="3 5">DSM 23908</strain>
    </source>
</reference>
<dbReference type="PATRIC" id="fig|1423751.3.peg.1583"/>
<dbReference type="Pfam" id="PF03217">
    <property type="entry name" value="SlpA"/>
    <property type="match status" value="2"/>
</dbReference>
<dbReference type="Proteomes" id="UP000009326">
    <property type="component" value="Unassembled WGS sequence"/>
</dbReference>
<dbReference type="EMBL" id="AYZO01000052">
    <property type="protein sequence ID" value="KRN09179.1"/>
    <property type="molecule type" value="Genomic_DNA"/>
</dbReference>
<proteinExistence type="predicted"/>
<dbReference type="OrthoDB" id="2327165at2"/>
<gene>
    <name evidence="2" type="ORF">BN52_00020</name>
    <name evidence="3" type="ORF">FC38_GL001534</name>
</gene>
<dbReference type="Proteomes" id="UP000051521">
    <property type="component" value="Unassembled WGS sequence"/>
</dbReference>
<keyword evidence="5" id="KW-1185">Reference proteome</keyword>
<feature type="domain" description="S-layer protein C-terminal" evidence="1">
    <location>
        <begin position="98"/>
        <end position="159"/>
    </location>
</feature>
<evidence type="ECO:0000313" key="2">
    <source>
        <dbReference type="EMBL" id="CCI87729.1"/>
    </source>
</evidence>
<accession>I7KQ44</accession>
<protein>
    <submittedName>
        <fullName evidence="2">SlpX</fullName>
    </submittedName>
</protein>
<dbReference type="RefSeq" id="WP_008474036.1">
    <property type="nucleotide sequence ID" value="NZ_CAKC01000090.1"/>
</dbReference>